<dbReference type="InterPro" id="IPR052072">
    <property type="entry name" value="Vascular_dev_regulator"/>
</dbReference>
<dbReference type="PANTHER" id="PTHR16027">
    <property type="entry name" value="DILUTE DOMAIN-CONTAINING PROTEIN YPR089W"/>
    <property type="match status" value="1"/>
</dbReference>
<evidence type="ECO:0000259" key="1">
    <source>
        <dbReference type="PROSITE" id="PS51126"/>
    </source>
</evidence>
<dbReference type="PANTHER" id="PTHR16027:SF6">
    <property type="entry name" value="DILUTE DOMAIN-CONTAINING PROTEIN"/>
    <property type="match status" value="1"/>
</dbReference>
<evidence type="ECO:0000313" key="2">
    <source>
        <dbReference type="EnsemblMetazoa" id="AMAM013131-PA"/>
    </source>
</evidence>
<dbReference type="PROSITE" id="PS51126">
    <property type="entry name" value="DILUTE"/>
    <property type="match status" value="1"/>
</dbReference>
<dbReference type="SMART" id="SM01132">
    <property type="entry name" value="DIL"/>
    <property type="match status" value="1"/>
</dbReference>
<sequence>MKQFGGYDDYKKFNTDVQNAQQLKNFDLAEYRQVIHETIVSMYSVLIRQVQDGLKQYIVPAILHHDETARGKSRRTMSLDISPEQGRSEPELLVQQLDCLYNHLSSFGLEGCYIEQIFTQLMYYICAVSVNNLMLRGDLCMWKTGMKLRYNMGCLEGWVRTMKMAPDVMKPFLPLNQISSILQARKTEEDVHTLLELSTALSTAQVLKIIKSYKTDDCENQIKPAFIEKLTQQLNLRSEQRESDTYMMAEEMVSPLMVVFKYSEVNLEEIDVPPELNLDGLVTKI</sequence>
<organism evidence="2 3">
    <name type="scientific">Anopheles maculatus</name>
    <dbReference type="NCBI Taxonomy" id="74869"/>
    <lineage>
        <taxon>Eukaryota</taxon>
        <taxon>Metazoa</taxon>
        <taxon>Ecdysozoa</taxon>
        <taxon>Arthropoda</taxon>
        <taxon>Hexapoda</taxon>
        <taxon>Insecta</taxon>
        <taxon>Pterygota</taxon>
        <taxon>Neoptera</taxon>
        <taxon>Endopterygota</taxon>
        <taxon>Diptera</taxon>
        <taxon>Nematocera</taxon>
        <taxon>Culicoidea</taxon>
        <taxon>Culicidae</taxon>
        <taxon>Anophelinae</taxon>
        <taxon>Anopheles</taxon>
        <taxon>Anopheles maculatus group</taxon>
    </lineage>
</organism>
<dbReference type="InterPro" id="IPR002710">
    <property type="entry name" value="Dilute_dom"/>
</dbReference>
<name>A0A182STK9_9DIPT</name>
<reference evidence="3" key="1">
    <citation type="submission" date="2013-09" db="EMBL/GenBank/DDBJ databases">
        <title>The Genome Sequence of Anopheles maculatus species B.</title>
        <authorList>
            <consortium name="The Broad Institute Genomics Platform"/>
            <person name="Neafsey D.E."/>
            <person name="Besansky N."/>
            <person name="Howell P."/>
            <person name="Walton C."/>
            <person name="Young S.K."/>
            <person name="Zeng Q."/>
            <person name="Gargeya S."/>
            <person name="Fitzgerald M."/>
            <person name="Haas B."/>
            <person name="Abouelleil A."/>
            <person name="Allen A.W."/>
            <person name="Alvarado L."/>
            <person name="Arachchi H.M."/>
            <person name="Berlin A.M."/>
            <person name="Chapman S.B."/>
            <person name="Gainer-Dewar J."/>
            <person name="Goldberg J."/>
            <person name="Griggs A."/>
            <person name="Gujja S."/>
            <person name="Hansen M."/>
            <person name="Howarth C."/>
            <person name="Imamovic A."/>
            <person name="Ireland A."/>
            <person name="Larimer J."/>
            <person name="McCowan C."/>
            <person name="Murphy C."/>
            <person name="Pearson M."/>
            <person name="Poon T.W."/>
            <person name="Priest M."/>
            <person name="Roberts A."/>
            <person name="Saif S."/>
            <person name="Shea T."/>
            <person name="Sisk P."/>
            <person name="Sykes S."/>
            <person name="Wortman J."/>
            <person name="Nusbaum C."/>
            <person name="Birren B."/>
        </authorList>
    </citation>
    <scope>NUCLEOTIDE SEQUENCE [LARGE SCALE GENOMIC DNA]</scope>
    <source>
        <strain evidence="3">maculatus3</strain>
    </source>
</reference>
<dbReference type="Pfam" id="PF01843">
    <property type="entry name" value="DIL"/>
    <property type="match status" value="1"/>
</dbReference>
<proteinExistence type="predicted"/>
<reference evidence="2" key="2">
    <citation type="submission" date="2020-05" db="UniProtKB">
        <authorList>
            <consortium name="EnsemblMetazoa"/>
        </authorList>
    </citation>
    <scope>IDENTIFICATION</scope>
    <source>
        <strain evidence="2">maculatus3</strain>
    </source>
</reference>
<keyword evidence="3" id="KW-1185">Reference proteome</keyword>
<dbReference type="EnsemblMetazoa" id="AMAM013131-RA">
    <property type="protein sequence ID" value="AMAM013131-PA"/>
    <property type="gene ID" value="AMAM013131"/>
</dbReference>
<dbReference type="Proteomes" id="UP000075901">
    <property type="component" value="Unassembled WGS sequence"/>
</dbReference>
<evidence type="ECO:0000313" key="3">
    <source>
        <dbReference type="Proteomes" id="UP000075901"/>
    </source>
</evidence>
<dbReference type="AlphaFoldDB" id="A0A182STK9"/>
<accession>A0A182STK9</accession>
<protein>
    <submittedName>
        <fullName evidence="2">Dilute domain-containing protein</fullName>
    </submittedName>
</protein>
<dbReference type="VEuPathDB" id="VectorBase:AMAM013131"/>
<dbReference type="GO" id="GO:0051020">
    <property type="term" value="F:GTPase binding"/>
    <property type="evidence" value="ECO:0007669"/>
    <property type="project" value="TreeGrafter"/>
</dbReference>
<feature type="domain" description="Dilute" evidence="1">
    <location>
        <begin position="1"/>
        <end position="236"/>
    </location>
</feature>